<accession>K0RZB1</accession>
<dbReference type="Proteomes" id="UP000266841">
    <property type="component" value="Unassembled WGS sequence"/>
</dbReference>
<name>K0RZB1_THAOC</name>
<evidence type="ECO:0000313" key="2">
    <source>
        <dbReference type="Proteomes" id="UP000266841"/>
    </source>
</evidence>
<dbReference type="AlphaFoldDB" id="K0RZB1"/>
<keyword evidence="2" id="KW-1185">Reference proteome</keyword>
<protein>
    <submittedName>
        <fullName evidence="1">Uncharacterized protein</fullName>
    </submittedName>
</protein>
<organism evidence="1 2">
    <name type="scientific">Thalassiosira oceanica</name>
    <name type="common">Marine diatom</name>
    <dbReference type="NCBI Taxonomy" id="159749"/>
    <lineage>
        <taxon>Eukaryota</taxon>
        <taxon>Sar</taxon>
        <taxon>Stramenopiles</taxon>
        <taxon>Ochrophyta</taxon>
        <taxon>Bacillariophyta</taxon>
        <taxon>Coscinodiscophyceae</taxon>
        <taxon>Thalassiosirophycidae</taxon>
        <taxon>Thalassiosirales</taxon>
        <taxon>Thalassiosiraceae</taxon>
        <taxon>Thalassiosira</taxon>
    </lineage>
</organism>
<comment type="caution">
    <text evidence="1">The sequence shown here is derived from an EMBL/GenBank/DDBJ whole genome shotgun (WGS) entry which is preliminary data.</text>
</comment>
<dbReference type="eggNOG" id="ENOG502SW21">
    <property type="taxonomic scope" value="Eukaryota"/>
</dbReference>
<sequence>MNRRMNRRKKAANGMSTHHRVPNYWTVFDCSVWDTMCNSANLLENRYEEYPFPLSRQVKRPREVPLRPISTMPKSWKGALERPSNKKIEFRYPKKGSDLEIRTCIQTRSSLSWTEQIDNLLSSGQQQLKREPRTNMISFTIADINYARDMLHDVHQMTETIVGFGGSFFIVAIDQETVELACTYLYPVVAWSSAKGDAQSTALKHDVANTKFEVSLYLTSLNIDFFFYVYSVLANERTKEFFELCILMASESPNTHDQWIFDQLLLLASNLRRGYELRGKFEHKWDPPPKTNPPKMKYPPNHGLYKSYEIVAGPRPLPTTSTLAIHTLCGKPLSTPWGKKMLAKELGSWYGFKSQGNEAAGYYVRSGRHRRYIMLDGFDSPNVYNTMQSYDFGLELDLFTDLTSFRWTIATILALARRTSRIFIMPSVLSISGAHYLWSVLDFQEVDRMGISYRETNFMHNRKSWLSEDIPISSAARTALAPIDEAGKESSMYAQFPSSGWQNEGSSEIKAWEFQEGISDGEALDIFFAMHTAYPQIHDAELLLVNPHFSGAPYFSKFTASKTPQTVSQREIMDVLQRLKWCPPTNRKDTIVAREDTVGRSTADMACYGQGKTFK</sequence>
<proteinExistence type="predicted"/>
<evidence type="ECO:0000313" key="1">
    <source>
        <dbReference type="EMBL" id="EJK58395.1"/>
    </source>
</evidence>
<dbReference type="OrthoDB" id="41140at2759"/>
<gene>
    <name evidence="1" type="ORF">THAOC_21482</name>
</gene>
<dbReference type="EMBL" id="AGNL01025331">
    <property type="protein sequence ID" value="EJK58395.1"/>
    <property type="molecule type" value="Genomic_DNA"/>
</dbReference>
<reference evidence="1 2" key="1">
    <citation type="journal article" date="2012" name="Genome Biol.">
        <title>Genome and low-iron response of an oceanic diatom adapted to chronic iron limitation.</title>
        <authorList>
            <person name="Lommer M."/>
            <person name="Specht M."/>
            <person name="Roy A.S."/>
            <person name="Kraemer L."/>
            <person name="Andreson R."/>
            <person name="Gutowska M.A."/>
            <person name="Wolf J."/>
            <person name="Bergner S.V."/>
            <person name="Schilhabel M.B."/>
            <person name="Klostermeier U.C."/>
            <person name="Beiko R.G."/>
            <person name="Rosenstiel P."/>
            <person name="Hippler M."/>
            <person name="Laroche J."/>
        </authorList>
    </citation>
    <scope>NUCLEOTIDE SEQUENCE [LARGE SCALE GENOMIC DNA]</scope>
    <source>
        <strain evidence="1 2">CCMP1005</strain>
    </source>
</reference>